<dbReference type="AlphaFoldDB" id="A0A3S5A3P4"/>
<reference evidence="1" key="1">
    <citation type="submission" date="2018-11" db="EMBL/GenBank/DDBJ databases">
        <authorList>
            <consortium name="Pathogen Informatics"/>
        </authorList>
    </citation>
    <scope>NUCLEOTIDE SEQUENCE</scope>
</reference>
<sequence>MDIAKERFIIRGELIDPDERQPRVYYGTEFIYHRGVRSTHPGTDIVTALGPVSGEIAIEALRLPGLNEVEEPIVVHISYLNPITW</sequence>
<gene>
    <name evidence="1" type="ORF">PXEA_LOCUS12440</name>
</gene>
<keyword evidence="2" id="KW-1185">Reference proteome</keyword>
<proteinExistence type="predicted"/>
<evidence type="ECO:0000313" key="2">
    <source>
        <dbReference type="Proteomes" id="UP000784294"/>
    </source>
</evidence>
<dbReference type="Proteomes" id="UP000784294">
    <property type="component" value="Unassembled WGS sequence"/>
</dbReference>
<name>A0A3S5A3P4_9PLAT</name>
<protein>
    <submittedName>
        <fullName evidence="1">Uncharacterized protein</fullName>
    </submittedName>
</protein>
<organism evidence="1 2">
    <name type="scientific">Protopolystoma xenopodis</name>
    <dbReference type="NCBI Taxonomy" id="117903"/>
    <lineage>
        <taxon>Eukaryota</taxon>
        <taxon>Metazoa</taxon>
        <taxon>Spiralia</taxon>
        <taxon>Lophotrochozoa</taxon>
        <taxon>Platyhelminthes</taxon>
        <taxon>Monogenea</taxon>
        <taxon>Polyopisthocotylea</taxon>
        <taxon>Polystomatidea</taxon>
        <taxon>Polystomatidae</taxon>
        <taxon>Protopolystoma</taxon>
    </lineage>
</organism>
<dbReference type="EMBL" id="CAAALY010039598">
    <property type="protein sequence ID" value="VEL19000.1"/>
    <property type="molecule type" value="Genomic_DNA"/>
</dbReference>
<accession>A0A3S5A3P4</accession>
<evidence type="ECO:0000313" key="1">
    <source>
        <dbReference type="EMBL" id="VEL19000.1"/>
    </source>
</evidence>
<comment type="caution">
    <text evidence="1">The sequence shown here is derived from an EMBL/GenBank/DDBJ whole genome shotgun (WGS) entry which is preliminary data.</text>
</comment>